<evidence type="ECO:0008006" key="6">
    <source>
        <dbReference type="Google" id="ProtNLM"/>
    </source>
</evidence>
<feature type="region of interest" description="Disordered" evidence="1">
    <location>
        <begin position="213"/>
        <end position="249"/>
    </location>
</feature>
<evidence type="ECO:0000256" key="2">
    <source>
        <dbReference type="SAM" id="Phobius"/>
    </source>
</evidence>
<dbReference type="Proteomes" id="UP000799537">
    <property type="component" value="Unassembled WGS sequence"/>
</dbReference>
<keyword evidence="2" id="KW-1133">Transmembrane helix</keyword>
<gene>
    <name evidence="4" type="ORF">M409DRAFT_52285</name>
</gene>
<evidence type="ECO:0000256" key="3">
    <source>
        <dbReference type="SAM" id="SignalP"/>
    </source>
</evidence>
<dbReference type="EMBL" id="ML993587">
    <property type="protein sequence ID" value="KAF2169784.1"/>
    <property type="molecule type" value="Genomic_DNA"/>
</dbReference>
<evidence type="ECO:0000256" key="1">
    <source>
        <dbReference type="SAM" id="MobiDB-lite"/>
    </source>
</evidence>
<evidence type="ECO:0000313" key="5">
    <source>
        <dbReference type="Proteomes" id="UP000799537"/>
    </source>
</evidence>
<feature type="chain" id="PRO_5025378675" description="Mid2 domain-containing protein" evidence="3">
    <location>
        <begin position="19"/>
        <end position="275"/>
    </location>
</feature>
<dbReference type="GeneID" id="54565313"/>
<feature type="compositionally biased region" description="Polar residues" evidence="1">
    <location>
        <begin position="228"/>
        <end position="239"/>
    </location>
</feature>
<keyword evidence="2" id="KW-0812">Transmembrane</keyword>
<dbReference type="RefSeq" id="XP_033670673.1">
    <property type="nucleotide sequence ID" value="XM_033812041.1"/>
</dbReference>
<feature type="signal peptide" evidence="3">
    <location>
        <begin position="1"/>
        <end position="18"/>
    </location>
</feature>
<keyword evidence="3" id="KW-0732">Signal</keyword>
<name>A0A6A6CRJ9_ZASCE</name>
<keyword evidence="5" id="KW-1185">Reference proteome</keyword>
<protein>
    <recommendedName>
        <fullName evidence="6">Mid2 domain-containing protein</fullName>
    </recommendedName>
</protein>
<feature type="transmembrane region" description="Helical" evidence="2">
    <location>
        <begin position="181"/>
        <end position="204"/>
    </location>
</feature>
<dbReference type="AlphaFoldDB" id="A0A6A6CRJ9"/>
<proteinExistence type="predicted"/>
<accession>A0A6A6CRJ9</accession>
<organism evidence="4 5">
    <name type="scientific">Zasmidium cellare ATCC 36951</name>
    <dbReference type="NCBI Taxonomy" id="1080233"/>
    <lineage>
        <taxon>Eukaryota</taxon>
        <taxon>Fungi</taxon>
        <taxon>Dikarya</taxon>
        <taxon>Ascomycota</taxon>
        <taxon>Pezizomycotina</taxon>
        <taxon>Dothideomycetes</taxon>
        <taxon>Dothideomycetidae</taxon>
        <taxon>Mycosphaerellales</taxon>
        <taxon>Mycosphaerellaceae</taxon>
        <taxon>Zasmidium</taxon>
    </lineage>
</organism>
<evidence type="ECO:0000313" key="4">
    <source>
        <dbReference type="EMBL" id="KAF2169784.1"/>
    </source>
</evidence>
<reference evidence="4" key="1">
    <citation type="journal article" date="2020" name="Stud. Mycol.">
        <title>101 Dothideomycetes genomes: a test case for predicting lifestyles and emergence of pathogens.</title>
        <authorList>
            <person name="Haridas S."/>
            <person name="Albert R."/>
            <person name="Binder M."/>
            <person name="Bloem J."/>
            <person name="Labutti K."/>
            <person name="Salamov A."/>
            <person name="Andreopoulos B."/>
            <person name="Baker S."/>
            <person name="Barry K."/>
            <person name="Bills G."/>
            <person name="Bluhm B."/>
            <person name="Cannon C."/>
            <person name="Castanera R."/>
            <person name="Culley D."/>
            <person name="Daum C."/>
            <person name="Ezra D."/>
            <person name="Gonzalez J."/>
            <person name="Henrissat B."/>
            <person name="Kuo A."/>
            <person name="Liang C."/>
            <person name="Lipzen A."/>
            <person name="Lutzoni F."/>
            <person name="Magnuson J."/>
            <person name="Mondo S."/>
            <person name="Nolan M."/>
            <person name="Ohm R."/>
            <person name="Pangilinan J."/>
            <person name="Park H.-J."/>
            <person name="Ramirez L."/>
            <person name="Alfaro M."/>
            <person name="Sun H."/>
            <person name="Tritt A."/>
            <person name="Yoshinaga Y."/>
            <person name="Zwiers L.-H."/>
            <person name="Turgeon B."/>
            <person name="Goodwin S."/>
            <person name="Spatafora J."/>
            <person name="Crous P."/>
            <person name="Grigoriev I."/>
        </authorList>
    </citation>
    <scope>NUCLEOTIDE SEQUENCE</scope>
    <source>
        <strain evidence="4">ATCC 36951</strain>
    </source>
</reference>
<keyword evidence="2" id="KW-0472">Membrane</keyword>
<dbReference type="OrthoDB" id="5215637at2759"/>
<sequence>MIRVAIALSLGLLTTAFADQCFFPDGSDSTDVPCNSSATHSACCASTSYRLSNGVCLSSGILSRGSCTDQSWDADGCGQYCTNYNTGGGYAIMACTNTTFTCRFNPDKCSVTSSVFTMKDMDTIVLKSDQLTSAMELAGVDTGSSSTDSDSTSSTSVPVVTVTATGAASPDSAKGYTSGQMAGVGAGVGVPLLLAIGALSWLLILEKKKSHTDQPHFHPLQSPEETGHTNTWTAWNQPTYGGGGQQRMPSELNNEQVVEIGTEHRLAELEPKYRA</sequence>